<evidence type="ECO:0000256" key="6">
    <source>
        <dbReference type="ARBA" id="ARBA00023002"/>
    </source>
</evidence>
<evidence type="ECO:0000256" key="7">
    <source>
        <dbReference type="ARBA" id="ARBA00023004"/>
    </source>
</evidence>
<keyword evidence="12" id="KW-1185">Reference proteome</keyword>
<dbReference type="PANTHER" id="PTHR47943:SF9">
    <property type="entry name" value="CYTOCHROME P450"/>
    <property type="match status" value="1"/>
</dbReference>
<dbReference type="OMA" id="SEGTHKH"/>
<evidence type="ECO:0000313" key="12">
    <source>
        <dbReference type="Proteomes" id="UP000195402"/>
    </source>
</evidence>
<keyword evidence="8" id="KW-0503">Monooxygenase</keyword>
<dbReference type="EMBL" id="MVGT01003194">
    <property type="protein sequence ID" value="OVA05010.1"/>
    <property type="molecule type" value="Genomic_DNA"/>
</dbReference>
<dbReference type="Proteomes" id="UP000195402">
    <property type="component" value="Unassembled WGS sequence"/>
</dbReference>
<dbReference type="PANTHER" id="PTHR47943">
    <property type="entry name" value="CYTOCHROME P450 93A3-LIKE"/>
    <property type="match status" value="1"/>
</dbReference>
<comment type="cofactor">
    <cofactor evidence="1">
        <name>heme</name>
        <dbReference type="ChEBI" id="CHEBI:30413"/>
    </cofactor>
</comment>
<feature type="region of interest" description="Disordered" evidence="10">
    <location>
        <begin position="1"/>
        <end position="22"/>
    </location>
</feature>
<evidence type="ECO:0000313" key="11">
    <source>
        <dbReference type="EMBL" id="OVA05010.1"/>
    </source>
</evidence>
<evidence type="ECO:0000256" key="9">
    <source>
        <dbReference type="ARBA" id="ARBA00023136"/>
    </source>
</evidence>
<dbReference type="GO" id="GO:0004497">
    <property type="term" value="F:monooxygenase activity"/>
    <property type="evidence" value="ECO:0007669"/>
    <property type="project" value="UniProtKB-KW"/>
</dbReference>
<evidence type="ECO:0000256" key="10">
    <source>
        <dbReference type="SAM" id="MobiDB-lite"/>
    </source>
</evidence>
<dbReference type="SUPFAM" id="SSF48264">
    <property type="entry name" value="Cytochrome P450"/>
    <property type="match status" value="1"/>
</dbReference>
<proteinExistence type="inferred from homology"/>
<dbReference type="InParanoid" id="A0A200Q3G9"/>
<keyword evidence="5" id="KW-0479">Metal-binding</keyword>
<comment type="similarity">
    <text evidence="3">Belongs to the cytochrome P450 family.</text>
</comment>
<evidence type="ECO:0000256" key="2">
    <source>
        <dbReference type="ARBA" id="ARBA00004370"/>
    </source>
</evidence>
<gene>
    <name evidence="11" type="ORF">BVC80_1211g79</name>
</gene>
<dbReference type="OrthoDB" id="6764281at2759"/>
<dbReference type="AlphaFoldDB" id="A0A200Q3G9"/>
<reference evidence="11 12" key="1">
    <citation type="journal article" date="2017" name="Mol. Plant">
        <title>The Genome of Medicinal Plant Macleaya cordata Provides New Insights into Benzylisoquinoline Alkaloids Metabolism.</title>
        <authorList>
            <person name="Liu X."/>
            <person name="Liu Y."/>
            <person name="Huang P."/>
            <person name="Ma Y."/>
            <person name="Qing Z."/>
            <person name="Tang Q."/>
            <person name="Cao H."/>
            <person name="Cheng P."/>
            <person name="Zheng Y."/>
            <person name="Yuan Z."/>
            <person name="Zhou Y."/>
            <person name="Liu J."/>
            <person name="Tang Z."/>
            <person name="Zhuo Y."/>
            <person name="Zhang Y."/>
            <person name="Yu L."/>
            <person name="Huang J."/>
            <person name="Yang P."/>
            <person name="Peng Q."/>
            <person name="Zhang J."/>
            <person name="Jiang W."/>
            <person name="Zhang Z."/>
            <person name="Lin K."/>
            <person name="Ro D.K."/>
            <person name="Chen X."/>
            <person name="Xiong X."/>
            <person name="Shang Y."/>
            <person name="Huang S."/>
            <person name="Zeng J."/>
        </authorList>
    </citation>
    <scope>NUCLEOTIDE SEQUENCE [LARGE SCALE GENOMIC DNA]</scope>
    <source>
        <strain evidence="12">cv. BLH2017</strain>
        <tissue evidence="11">Root</tissue>
    </source>
</reference>
<keyword evidence="4" id="KW-0349">Heme</keyword>
<evidence type="ECO:0008006" key="13">
    <source>
        <dbReference type="Google" id="ProtNLM"/>
    </source>
</evidence>
<comment type="caution">
    <text evidence="11">The sequence shown here is derived from an EMBL/GenBank/DDBJ whole genome shotgun (WGS) entry which is preliminary data.</text>
</comment>
<sequence>MFGRSEGTHKHGPIMPKSSTQRGSKLGLTMVRLILAQLVHCFEWKLLNGISPHELDMSEKFGSSVPRANHLIVVPNYRIVKH</sequence>
<protein>
    <recommendedName>
        <fullName evidence="13">Cytochrome P450</fullName>
    </recommendedName>
</protein>
<evidence type="ECO:0000256" key="3">
    <source>
        <dbReference type="ARBA" id="ARBA00010617"/>
    </source>
</evidence>
<evidence type="ECO:0000256" key="5">
    <source>
        <dbReference type="ARBA" id="ARBA00022723"/>
    </source>
</evidence>
<dbReference type="GO" id="GO:0016020">
    <property type="term" value="C:membrane"/>
    <property type="evidence" value="ECO:0007669"/>
    <property type="project" value="UniProtKB-SubCell"/>
</dbReference>
<keyword evidence="6" id="KW-0560">Oxidoreductase</keyword>
<keyword evidence="7" id="KW-0408">Iron</keyword>
<organism evidence="11 12">
    <name type="scientific">Macleaya cordata</name>
    <name type="common">Five-seeded plume-poppy</name>
    <name type="synonym">Bocconia cordata</name>
    <dbReference type="NCBI Taxonomy" id="56857"/>
    <lineage>
        <taxon>Eukaryota</taxon>
        <taxon>Viridiplantae</taxon>
        <taxon>Streptophyta</taxon>
        <taxon>Embryophyta</taxon>
        <taxon>Tracheophyta</taxon>
        <taxon>Spermatophyta</taxon>
        <taxon>Magnoliopsida</taxon>
        <taxon>Ranunculales</taxon>
        <taxon>Papaveraceae</taxon>
        <taxon>Papaveroideae</taxon>
        <taxon>Macleaya</taxon>
    </lineage>
</organism>
<dbReference type="STRING" id="56857.A0A200Q3G9"/>
<evidence type="ECO:0000256" key="8">
    <source>
        <dbReference type="ARBA" id="ARBA00023033"/>
    </source>
</evidence>
<comment type="subcellular location">
    <subcellularLocation>
        <location evidence="2">Membrane</location>
    </subcellularLocation>
</comment>
<name>A0A200Q3G9_MACCD</name>
<dbReference type="GO" id="GO:0020037">
    <property type="term" value="F:heme binding"/>
    <property type="evidence" value="ECO:0007669"/>
    <property type="project" value="InterPro"/>
</dbReference>
<accession>A0A200Q3G9</accession>
<dbReference type="InterPro" id="IPR036396">
    <property type="entry name" value="Cyt_P450_sf"/>
</dbReference>
<keyword evidence="9" id="KW-0472">Membrane</keyword>
<dbReference type="GO" id="GO:0005506">
    <property type="term" value="F:iron ion binding"/>
    <property type="evidence" value="ECO:0007669"/>
    <property type="project" value="InterPro"/>
</dbReference>
<evidence type="ECO:0000256" key="4">
    <source>
        <dbReference type="ARBA" id="ARBA00022617"/>
    </source>
</evidence>
<evidence type="ECO:0000256" key="1">
    <source>
        <dbReference type="ARBA" id="ARBA00001971"/>
    </source>
</evidence>
<dbReference type="GO" id="GO:0016705">
    <property type="term" value="F:oxidoreductase activity, acting on paired donors, with incorporation or reduction of molecular oxygen"/>
    <property type="evidence" value="ECO:0007669"/>
    <property type="project" value="InterPro"/>
</dbReference>